<dbReference type="InterPro" id="IPR000515">
    <property type="entry name" value="MetI-like"/>
</dbReference>
<dbReference type="Proteomes" id="UP000182584">
    <property type="component" value="Unassembled WGS sequence"/>
</dbReference>
<comment type="similarity">
    <text evidence="7">Belongs to the binding-protein-dependent transport system permease family.</text>
</comment>
<evidence type="ECO:0000256" key="7">
    <source>
        <dbReference type="RuleBase" id="RU363032"/>
    </source>
</evidence>
<keyword evidence="4 7" id="KW-0812">Transmembrane</keyword>
<dbReference type="InterPro" id="IPR035906">
    <property type="entry name" value="MetI-like_sf"/>
</dbReference>
<dbReference type="Gene3D" id="1.10.3720.10">
    <property type="entry name" value="MetI-like"/>
    <property type="match status" value="1"/>
</dbReference>
<evidence type="ECO:0000256" key="3">
    <source>
        <dbReference type="ARBA" id="ARBA00022475"/>
    </source>
</evidence>
<feature type="transmembrane region" description="Helical" evidence="7">
    <location>
        <begin position="195"/>
        <end position="217"/>
    </location>
</feature>
<evidence type="ECO:0000256" key="4">
    <source>
        <dbReference type="ARBA" id="ARBA00022692"/>
    </source>
</evidence>
<dbReference type="OrthoDB" id="157184at2"/>
<dbReference type="PANTHER" id="PTHR43744">
    <property type="entry name" value="ABC TRANSPORTER PERMEASE PROTEIN MG189-RELATED-RELATED"/>
    <property type="match status" value="1"/>
</dbReference>
<feature type="transmembrane region" description="Helical" evidence="7">
    <location>
        <begin position="122"/>
        <end position="144"/>
    </location>
</feature>
<evidence type="ECO:0000256" key="5">
    <source>
        <dbReference type="ARBA" id="ARBA00022989"/>
    </source>
</evidence>
<evidence type="ECO:0000259" key="8">
    <source>
        <dbReference type="PROSITE" id="PS50928"/>
    </source>
</evidence>
<comment type="subcellular location">
    <subcellularLocation>
        <location evidence="1 7">Cell membrane</location>
        <topology evidence="1 7">Multi-pass membrane protein</topology>
    </subcellularLocation>
</comment>
<dbReference type="PANTHER" id="PTHR43744:SF9">
    <property type="entry name" value="POLYGALACTURONAN_RHAMNOGALACTURONAN TRANSPORT SYSTEM PERMEASE PROTEIN YTCP"/>
    <property type="match status" value="1"/>
</dbReference>
<dbReference type="GO" id="GO:0055085">
    <property type="term" value="P:transmembrane transport"/>
    <property type="evidence" value="ECO:0007669"/>
    <property type="project" value="InterPro"/>
</dbReference>
<keyword evidence="2 7" id="KW-0813">Transport</keyword>
<keyword evidence="5 7" id="KW-1133">Transmembrane helix</keyword>
<reference evidence="9 10" key="1">
    <citation type="submission" date="2016-10" db="EMBL/GenBank/DDBJ databases">
        <authorList>
            <person name="de Groot N.N."/>
        </authorList>
    </citation>
    <scope>NUCLEOTIDE SEQUENCE [LARGE SCALE GENOMIC DNA]</scope>
    <source>
        <strain evidence="9 10">AR40</strain>
    </source>
</reference>
<dbReference type="AlphaFoldDB" id="A0A1H9TXB0"/>
<dbReference type="GO" id="GO:0005886">
    <property type="term" value="C:plasma membrane"/>
    <property type="evidence" value="ECO:0007669"/>
    <property type="project" value="UniProtKB-SubCell"/>
</dbReference>
<dbReference type="eggNOG" id="COG0395">
    <property type="taxonomic scope" value="Bacteria"/>
</dbReference>
<dbReference type="CDD" id="cd06261">
    <property type="entry name" value="TM_PBP2"/>
    <property type="match status" value="1"/>
</dbReference>
<feature type="domain" description="ABC transmembrane type-1" evidence="8">
    <location>
        <begin position="87"/>
        <end position="280"/>
    </location>
</feature>
<feature type="transmembrane region" description="Helical" evidence="7">
    <location>
        <begin position="90"/>
        <end position="110"/>
    </location>
</feature>
<evidence type="ECO:0000256" key="1">
    <source>
        <dbReference type="ARBA" id="ARBA00004651"/>
    </source>
</evidence>
<gene>
    <name evidence="9" type="ORF">SAMN04487884_11662</name>
</gene>
<dbReference type="Pfam" id="PF00528">
    <property type="entry name" value="BPD_transp_1"/>
    <property type="match status" value="1"/>
</dbReference>
<name>A0A1H9TXB0_BUTFI</name>
<feature type="transmembrane region" description="Helical" evidence="7">
    <location>
        <begin position="24"/>
        <end position="48"/>
    </location>
</feature>
<keyword evidence="6 7" id="KW-0472">Membrane</keyword>
<feature type="transmembrane region" description="Helical" evidence="7">
    <location>
        <begin position="271"/>
        <end position="291"/>
    </location>
</feature>
<evidence type="ECO:0000313" key="9">
    <source>
        <dbReference type="EMBL" id="SES01756.1"/>
    </source>
</evidence>
<evidence type="ECO:0000256" key="2">
    <source>
        <dbReference type="ARBA" id="ARBA00022448"/>
    </source>
</evidence>
<dbReference type="EMBL" id="FOGJ01000016">
    <property type="protein sequence ID" value="SES01756.1"/>
    <property type="molecule type" value="Genomic_DNA"/>
</dbReference>
<organism evidence="9 10">
    <name type="scientific">Butyrivibrio fibrisolvens</name>
    <dbReference type="NCBI Taxonomy" id="831"/>
    <lineage>
        <taxon>Bacteria</taxon>
        <taxon>Bacillati</taxon>
        <taxon>Bacillota</taxon>
        <taxon>Clostridia</taxon>
        <taxon>Lachnospirales</taxon>
        <taxon>Lachnospiraceae</taxon>
        <taxon>Butyrivibrio</taxon>
    </lineage>
</organism>
<proteinExistence type="inferred from homology"/>
<evidence type="ECO:0000313" key="10">
    <source>
        <dbReference type="Proteomes" id="UP000182584"/>
    </source>
</evidence>
<sequence length="306" mass="34293">MSTVKAQLKKKSEFARYSGADKSLLITGYALLALFLVAIILPIIYIIVASFMDPITLQNKGITFEFDKWTLTAYERVLSNNQIWVGFKNAVIYSVLFSALSVFITLLAAYPMSRPDFVGKKFFNTIFIITMFFGGGLIPTYLLISDLGLLDTMWAVILPGSFNVWNMIVARTYFQNVPAELREAAEVDGASDLTYFFKILLPVCVPIIATLALWQFVGMWNSYFDAMIYINDAAKQPLQLVLRSILIQNQPESGMISDMQSTAARAQLAELLKYSTIIVSSLPLIVMYPFFQKYFENGIMAGAVKG</sequence>
<protein>
    <submittedName>
        <fullName evidence="9">Putative aldouronate transport system permease protein</fullName>
    </submittedName>
</protein>
<evidence type="ECO:0000256" key="6">
    <source>
        <dbReference type="ARBA" id="ARBA00023136"/>
    </source>
</evidence>
<dbReference type="PROSITE" id="PS50928">
    <property type="entry name" value="ABC_TM1"/>
    <property type="match status" value="1"/>
</dbReference>
<dbReference type="SUPFAM" id="SSF161098">
    <property type="entry name" value="MetI-like"/>
    <property type="match status" value="1"/>
</dbReference>
<keyword evidence="3" id="KW-1003">Cell membrane</keyword>
<accession>A0A1H9TXB0</accession>
<dbReference type="RefSeq" id="WP_027216864.1">
    <property type="nucleotide sequence ID" value="NZ_FOGJ01000016.1"/>
</dbReference>